<keyword evidence="3 8" id="KW-0812">Transmembrane</keyword>
<keyword evidence="4 8" id="KW-0732">Signal</keyword>
<dbReference type="Pfam" id="PF01103">
    <property type="entry name" value="Omp85"/>
    <property type="match status" value="1"/>
</dbReference>
<dbReference type="HAMAP" id="MF_01430">
    <property type="entry name" value="OM_assembly_BamA"/>
    <property type="match status" value="1"/>
</dbReference>
<name>A0ABV7GZ04_9BURK</name>
<protein>
    <recommendedName>
        <fullName evidence="8 9">Outer membrane protein assembly factor BamA</fullName>
    </recommendedName>
</protein>
<feature type="domain" description="POTRA" evidence="10">
    <location>
        <begin position="355"/>
        <end position="429"/>
    </location>
</feature>
<feature type="signal peptide" evidence="8">
    <location>
        <begin position="1"/>
        <end position="28"/>
    </location>
</feature>
<evidence type="ECO:0000256" key="3">
    <source>
        <dbReference type="ARBA" id="ARBA00022692"/>
    </source>
</evidence>
<sequence precursor="true">MASHRFQPTMSRLLIALLASAMIAPAFAAAPFVIKDIRVEGIQRTEPGTVFSYVPFKVGDSFSDELASETIRALYATGFFKDVRVDVQGDVVVISIEERPAIAAVSFVGNKEFDTDTLKKALRDVGIAEARIYDKAVIDRAEQEIKSQYLTRSKYGAKVATTITPIERNRVNVTFTIDEGEVAKIQDIRFIGNKAFSDRELRDQIVLRTPGWFTFFTKDDQYSRQKLSADLESLRSFYLNRGYLEFNIESSQVSISPDRQEISITINLFEGEKYTVSDIKVSGETLGRTEELRQLIKIKAGDTFNGDRMTESVKAMTDRLGAFGFAFATINPQPNIDRDKRSVAFDFFVDPGRRAYVRRVNVVGNTRTRDEVIRREVRQFESAWYDSEKIRLSRDRIDRLAYFDTVNVDTSPVPGTADQIDVTYTVKEKATGQIAAAVGYNSTDKLVITASISQANVFGSGKTLGAEINTSRASRALAISTVDPYFTVDGVSRSIDFYTRTSNTANLNLAPVRVEAQGASMRFGVPFTDLDTVFLGLAVERNRISNVSDIRYQDYILRYGEETYAGIGTLGWGRDSRNSGIAPTRGGLRRFNAEVSGGDLTYYKLDYQEQLFWPVTQTLTLALNTQATYADGLGKRPYPFFKNLYAGGIGSVRGFEGGTLGPKQILSDGSLGNALGGTKRLIGNLELQIPVPGQGKEKTARMFAFVDTGYLWGENERVRLNDMRFSAGVGLTWLSPVGPLKLSYGRPLVSKPGDRVERFQFQVGTGF</sequence>
<dbReference type="Pfam" id="PF07244">
    <property type="entry name" value="POTRA"/>
    <property type="match status" value="5"/>
</dbReference>
<dbReference type="Proteomes" id="UP001595556">
    <property type="component" value="Unassembled WGS sequence"/>
</dbReference>
<dbReference type="InterPro" id="IPR034746">
    <property type="entry name" value="POTRA"/>
</dbReference>
<dbReference type="Gene3D" id="2.40.160.50">
    <property type="entry name" value="membrane protein fhac: a member of the omp85/tpsb transporter family"/>
    <property type="match status" value="1"/>
</dbReference>
<organism evidence="11 12">
    <name type="scientific">Piscinibacterium candidicorallinum</name>
    <dbReference type="NCBI Taxonomy" id="1793872"/>
    <lineage>
        <taxon>Bacteria</taxon>
        <taxon>Pseudomonadati</taxon>
        <taxon>Pseudomonadota</taxon>
        <taxon>Betaproteobacteria</taxon>
        <taxon>Burkholderiales</taxon>
        <taxon>Piscinibacterium</taxon>
    </lineage>
</organism>
<feature type="domain" description="POTRA" evidence="10">
    <location>
        <begin position="100"/>
        <end position="180"/>
    </location>
</feature>
<dbReference type="PIRSF" id="PIRSF006076">
    <property type="entry name" value="OM_assembly_OMP85"/>
    <property type="match status" value="1"/>
</dbReference>
<evidence type="ECO:0000256" key="5">
    <source>
        <dbReference type="ARBA" id="ARBA00022737"/>
    </source>
</evidence>
<evidence type="ECO:0000313" key="12">
    <source>
        <dbReference type="Proteomes" id="UP001595556"/>
    </source>
</evidence>
<dbReference type="EMBL" id="JBHRTI010000003">
    <property type="protein sequence ID" value="MFC3146899.1"/>
    <property type="molecule type" value="Genomic_DNA"/>
</dbReference>
<dbReference type="InterPro" id="IPR039910">
    <property type="entry name" value="D15-like"/>
</dbReference>
<keyword evidence="6 8" id="KW-0472">Membrane</keyword>
<keyword evidence="5 8" id="KW-0677">Repeat</keyword>
<reference evidence="12" key="1">
    <citation type="journal article" date="2019" name="Int. J. Syst. Evol. Microbiol.">
        <title>The Global Catalogue of Microorganisms (GCM) 10K type strain sequencing project: providing services to taxonomists for standard genome sequencing and annotation.</title>
        <authorList>
            <consortium name="The Broad Institute Genomics Platform"/>
            <consortium name="The Broad Institute Genome Sequencing Center for Infectious Disease"/>
            <person name="Wu L."/>
            <person name="Ma J."/>
        </authorList>
    </citation>
    <scope>NUCLEOTIDE SEQUENCE [LARGE SCALE GENOMIC DNA]</scope>
    <source>
        <strain evidence="12">KCTC 52168</strain>
    </source>
</reference>
<accession>A0ABV7GZ04</accession>
<comment type="function">
    <text evidence="8">Part of the outer membrane protein assembly complex, which is involved in assembly and insertion of beta-barrel proteins into the outer membrane.</text>
</comment>
<dbReference type="Gene3D" id="3.10.20.310">
    <property type="entry name" value="membrane protein fhac"/>
    <property type="match status" value="5"/>
</dbReference>
<dbReference type="PANTHER" id="PTHR12815:SF23">
    <property type="entry name" value="OUTER MEMBRANE PROTEIN ASSEMBLY FACTOR BAMA"/>
    <property type="match status" value="1"/>
</dbReference>
<feature type="chain" id="PRO_5044923535" description="Outer membrane protein assembly factor BamA" evidence="8">
    <location>
        <begin position="29"/>
        <end position="767"/>
    </location>
</feature>
<evidence type="ECO:0000256" key="8">
    <source>
        <dbReference type="HAMAP-Rule" id="MF_01430"/>
    </source>
</evidence>
<comment type="caution">
    <text evidence="11">The sequence shown here is derived from an EMBL/GenBank/DDBJ whole genome shotgun (WGS) entry which is preliminary data.</text>
</comment>
<feature type="domain" description="POTRA" evidence="10">
    <location>
        <begin position="32"/>
        <end position="99"/>
    </location>
</feature>
<comment type="subcellular location">
    <subcellularLocation>
        <location evidence="8">Cell outer membrane</location>
    </subcellularLocation>
    <subcellularLocation>
        <location evidence="1">Membrane</location>
    </subcellularLocation>
</comment>
<proteinExistence type="inferred from homology"/>
<evidence type="ECO:0000313" key="11">
    <source>
        <dbReference type="EMBL" id="MFC3146899.1"/>
    </source>
</evidence>
<dbReference type="NCBIfam" id="TIGR03303">
    <property type="entry name" value="OM_YaeT"/>
    <property type="match status" value="1"/>
</dbReference>
<dbReference type="RefSeq" id="WP_377301478.1">
    <property type="nucleotide sequence ID" value="NZ_CP180191.1"/>
</dbReference>
<dbReference type="InterPro" id="IPR000184">
    <property type="entry name" value="Bac_surfAg_D15"/>
</dbReference>
<evidence type="ECO:0000256" key="9">
    <source>
        <dbReference type="NCBIfam" id="TIGR03303"/>
    </source>
</evidence>
<keyword evidence="12" id="KW-1185">Reference proteome</keyword>
<feature type="domain" description="POTRA" evidence="10">
    <location>
        <begin position="274"/>
        <end position="352"/>
    </location>
</feature>
<comment type="similarity">
    <text evidence="8">Belongs to the BamA family.</text>
</comment>
<dbReference type="PROSITE" id="PS51779">
    <property type="entry name" value="POTRA"/>
    <property type="match status" value="5"/>
</dbReference>
<feature type="domain" description="POTRA" evidence="10">
    <location>
        <begin position="183"/>
        <end position="271"/>
    </location>
</feature>
<evidence type="ECO:0000256" key="6">
    <source>
        <dbReference type="ARBA" id="ARBA00023136"/>
    </source>
</evidence>
<keyword evidence="2 8" id="KW-1134">Transmembrane beta strand</keyword>
<evidence type="ECO:0000256" key="1">
    <source>
        <dbReference type="ARBA" id="ARBA00004370"/>
    </source>
</evidence>
<dbReference type="InterPro" id="IPR010827">
    <property type="entry name" value="BamA/TamA_POTRA"/>
</dbReference>
<evidence type="ECO:0000256" key="7">
    <source>
        <dbReference type="ARBA" id="ARBA00023237"/>
    </source>
</evidence>
<evidence type="ECO:0000259" key="10">
    <source>
        <dbReference type="PROSITE" id="PS51779"/>
    </source>
</evidence>
<comment type="subunit">
    <text evidence="8">Part of the Bam complex.</text>
</comment>
<evidence type="ECO:0000256" key="4">
    <source>
        <dbReference type="ARBA" id="ARBA00022729"/>
    </source>
</evidence>
<evidence type="ECO:0000256" key="2">
    <source>
        <dbReference type="ARBA" id="ARBA00022452"/>
    </source>
</evidence>
<gene>
    <name evidence="8 11" type="primary">bamA</name>
    <name evidence="11" type="ORF">ACFOEN_04490</name>
</gene>
<dbReference type="PANTHER" id="PTHR12815">
    <property type="entry name" value="SORTING AND ASSEMBLY MACHINERY SAMM50 PROTEIN FAMILY MEMBER"/>
    <property type="match status" value="1"/>
</dbReference>
<keyword evidence="7 8" id="KW-0998">Cell outer membrane</keyword>
<dbReference type="InterPro" id="IPR023707">
    <property type="entry name" value="OM_assembly_BamA"/>
</dbReference>